<feature type="repeat" description="TPR" evidence="3">
    <location>
        <begin position="138"/>
        <end position="171"/>
    </location>
</feature>
<dbReference type="Proteomes" id="UP000589132">
    <property type="component" value="Unassembled WGS sequence"/>
</dbReference>
<feature type="repeat" description="TPR" evidence="3">
    <location>
        <begin position="104"/>
        <end position="137"/>
    </location>
</feature>
<proteinExistence type="predicted"/>
<dbReference type="EMBL" id="DTTC01000199">
    <property type="protein sequence ID" value="HIA98144.1"/>
    <property type="molecule type" value="Genomic_DNA"/>
</dbReference>
<evidence type="ECO:0000313" key="4">
    <source>
        <dbReference type="EMBL" id="HIA98144.1"/>
    </source>
</evidence>
<accession>A0A7J4CZU5</accession>
<reference evidence="5" key="1">
    <citation type="journal article" date="2019" name="bioRxiv">
        <title>Genome diversification in globally distributed novel marine Proteobacteria is linked to environmental adaptation.</title>
        <authorList>
            <person name="Zhou Z."/>
            <person name="Tran P.Q."/>
            <person name="Kieft K."/>
            <person name="Anantharaman K."/>
        </authorList>
    </citation>
    <scope>NUCLEOTIDE SEQUENCE [LARGE SCALE GENOMIC DNA]</scope>
</reference>
<feature type="repeat" description="TPR" evidence="3">
    <location>
        <begin position="206"/>
        <end position="239"/>
    </location>
</feature>
<name>A0A7J4CZU5_9ARCH</name>
<dbReference type="InterPro" id="IPR051685">
    <property type="entry name" value="Ycf3/AcsC/BcsC/TPR_MFPF"/>
</dbReference>
<dbReference type="SMART" id="SM00028">
    <property type="entry name" value="TPR"/>
    <property type="match status" value="7"/>
</dbReference>
<keyword evidence="2 3" id="KW-0802">TPR repeat</keyword>
<dbReference type="PROSITE" id="PS50005">
    <property type="entry name" value="TPR"/>
    <property type="match status" value="4"/>
</dbReference>
<evidence type="ECO:0000256" key="2">
    <source>
        <dbReference type="ARBA" id="ARBA00022803"/>
    </source>
</evidence>
<dbReference type="Pfam" id="PF00515">
    <property type="entry name" value="TPR_1"/>
    <property type="match status" value="2"/>
</dbReference>
<gene>
    <name evidence="4" type="ORF">EYO15_03075</name>
</gene>
<evidence type="ECO:0000256" key="1">
    <source>
        <dbReference type="ARBA" id="ARBA00022737"/>
    </source>
</evidence>
<keyword evidence="1" id="KW-0677">Repeat</keyword>
<feature type="repeat" description="TPR" evidence="3">
    <location>
        <begin position="36"/>
        <end position="69"/>
    </location>
</feature>
<dbReference type="PANTHER" id="PTHR44943:SF4">
    <property type="entry name" value="TPR REPEAT-CONTAINING PROTEIN MJ0798"/>
    <property type="match status" value="1"/>
</dbReference>
<dbReference type="Gene3D" id="1.25.40.10">
    <property type="entry name" value="Tetratricopeptide repeat domain"/>
    <property type="match status" value="2"/>
</dbReference>
<dbReference type="SUPFAM" id="SSF48452">
    <property type="entry name" value="TPR-like"/>
    <property type="match status" value="1"/>
</dbReference>
<comment type="caution">
    <text evidence="4">The sequence shown here is derived from an EMBL/GenBank/DDBJ whole genome shotgun (WGS) entry which is preliminary data.</text>
</comment>
<dbReference type="PANTHER" id="PTHR44943">
    <property type="entry name" value="CELLULOSE SYNTHASE OPERON PROTEIN C"/>
    <property type="match status" value="1"/>
</dbReference>
<organism evidence="4 5">
    <name type="scientific">Marine Group III euryarchaeote</name>
    <dbReference type="NCBI Taxonomy" id="2173149"/>
    <lineage>
        <taxon>Archaea</taxon>
        <taxon>Methanobacteriati</taxon>
        <taxon>Thermoplasmatota</taxon>
        <taxon>Thermoplasmata</taxon>
        <taxon>Candidatus Thermoprofundales</taxon>
    </lineage>
</organism>
<evidence type="ECO:0000256" key="3">
    <source>
        <dbReference type="PROSITE-ProRule" id="PRU00339"/>
    </source>
</evidence>
<dbReference type="Pfam" id="PF14559">
    <property type="entry name" value="TPR_19"/>
    <property type="match status" value="1"/>
</dbReference>
<evidence type="ECO:0000313" key="5">
    <source>
        <dbReference type="Proteomes" id="UP000589132"/>
    </source>
</evidence>
<dbReference type="Pfam" id="PF13181">
    <property type="entry name" value="TPR_8"/>
    <property type="match status" value="1"/>
</dbReference>
<dbReference type="InterPro" id="IPR011990">
    <property type="entry name" value="TPR-like_helical_dom_sf"/>
</dbReference>
<sequence>MAAKWQKTLDDLLYNGDLDGAYNLLDGIIRDNPDDIDARVAFGRVQYELGDPDNARNTFETVLKRNPNNGDALKGRAEVCELLGDYEVAIRSYQMATQSMPKDVEAWKSMGILLTKLKQFSKADKCWNAILRLNSKDAEAWYNKGYAKMLIQKYDDAETCLKKAIQFNGDMKEAHNDLVMVLRKKGDNKAALKVCEHALKKHKNDDTLHRNKGNILYALDEPEKALEAFEAALDLNPHVVDTWVNKGTVLWKAMEQRDEALAAFDKALEINPNFMAAVDSRISLEAEIKANRPSFFKRIFG</sequence>
<protein>
    <submittedName>
        <fullName evidence="4">Tetratricopeptide repeat protein</fullName>
    </submittedName>
</protein>
<dbReference type="AlphaFoldDB" id="A0A7J4CZU5"/>
<dbReference type="InterPro" id="IPR019734">
    <property type="entry name" value="TPR_rpt"/>
</dbReference>